<dbReference type="GO" id="GO:0032259">
    <property type="term" value="P:methylation"/>
    <property type="evidence" value="ECO:0007669"/>
    <property type="project" value="UniProtKB-KW"/>
</dbReference>
<keyword evidence="2" id="KW-1185">Reference proteome</keyword>
<keyword evidence="1" id="KW-0489">Methyltransferase</keyword>
<comment type="caution">
    <text evidence="1">The sequence shown here is derived from an EMBL/GenBank/DDBJ whole genome shotgun (WGS) entry which is preliminary data.</text>
</comment>
<dbReference type="EMBL" id="SSOD01000005">
    <property type="protein sequence ID" value="THF62037.1"/>
    <property type="molecule type" value="Genomic_DNA"/>
</dbReference>
<dbReference type="Proteomes" id="UP000307956">
    <property type="component" value="Unassembled WGS sequence"/>
</dbReference>
<protein>
    <submittedName>
        <fullName evidence="1">SAM-dependent methyltransferase</fullName>
    </submittedName>
</protein>
<evidence type="ECO:0000313" key="2">
    <source>
        <dbReference type="Proteomes" id="UP000307956"/>
    </source>
</evidence>
<sequence>MQADFLDAHERHWDDAERLFAEGRYANADHLYGMAAECGLKRLMVRFGMAVNPVTGSPTDNKDWKHANNIWARFESYRSGKVEGNDYGLPTPSPFDNWDASDRYAHQSNFNQAGVQVHQAGAAAICELIKKAQREGLLV</sequence>
<organism evidence="1 2">
    <name type="scientific">Pseudothauera rhizosphaerae</name>
    <dbReference type="NCBI Taxonomy" id="2565932"/>
    <lineage>
        <taxon>Bacteria</taxon>
        <taxon>Pseudomonadati</taxon>
        <taxon>Pseudomonadota</taxon>
        <taxon>Betaproteobacteria</taxon>
        <taxon>Rhodocyclales</taxon>
        <taxon>Zoogloeaceae</taxon>
        <taxon>Pseudothauera</taxon>
    </lineage>
</organism>
<dbReference type="RefSeq" id="WP_136384400.1">
    <property type="nucleotide sequence ID" value="NZ_SSOD01000005.1"/>
</dbReference>
<proteinExistence type="predicted"/>
<dbReference type="GO" id="GO:0008168">
    <property type="term" value="F:methyltransferase activity"/>
    <property type="evidence" value="ECO:0007669"/>
    <property type="project" value="UniProtKB-KW"/>
</dbReference>
<dbReference type="AlphaFoldDB" id="A0A4S4AQR6"/>
<evidence type="ECO:0000313" key="1">
    <source>
        <dbReference type="EMBL" id="THF62037.1"/>
    </source>
</evidence>
<keyword evidence="1" id="KW-0808">Transferase</keyword>
<dbReference type="OrthoDB" id="7305014at2"/>
<accession>A0A4S4AQR6</accession>
<name>A0A4S4AQR6_9RHOO</name>
<gene>
    <name evidence="1" type="ORF">E6O51_07690</name>
</gene>
<reference evidence="1 2" key="1">
    <citation type="submission" date="2019-04" db="EMBL/GenBank/DDBJ databases">
        <title>Azoarcus rhizosphaerae sp. nov. isolated from rhizosphere of Ficus religiosa.</title>
        <authorList>
            <person name="Lin S.-Y."/>
            <person name="Hameed A."/>
            <person name="Hsu Y.-H."/>
            <person name="Young C.-C."/>
        </authorList>
    </citation>
    <scope>NUCLEOTIDE SEQUENCE [LARGE SCALE GENOMIC DNA]</scope>
    <source>
        <strain evidence="1 2">CC-YHH848</strain>
    </source>
</reference>